<sequence>SIQNSGGYKNRLFLGDFNRDKIKDVLLESPTGGSGGFISYGIYSFVDNNPDTIISLEELSKGVDFEGEFIDGFKAHISNEETNSALTIDLSAKKPIYIGDVYDNEGKLLRPVGISASGYQLLRPIDYDRDGTYELEGYTRITGIANSDTVAVMISLRKYEEGKFIINRIKATSYM</sequence>
<reference evidence="1 2" key="1">
    <citation type="journal article" date="2015" name="ISME J.">
        <title>Genomic and phenotypic differentiation among Methanosarcina mazei populations from Columbia River sediment.</title>
        <authorList>
            <person name="Youngblut N.D."/>
            <person name="Wirth J.S."/>
            <person name="Henriksen J.R."/>
            <person name="Smith M."/>
            <person name="Simon H."/>
            <person name="Metcalf W.W."/>
            <person name="Whitaker R.J."/>
        </authorList>
    </citation>
    <scope>NUCLEOTIDE SEQUENCE [LARGE SCALE GENOMIC DNA]</scope>
    <source>
        <strain evidence="1 2">1.H.A.2.7</strain>
    </source>
</reference>
<accession>A0A0F8PMZ7</accession>
<protein>
    <submittedName>
        <fullName evidence="1">Uncharacterized protein</fullName>
    </submittedName>
</protein>
<evidence type="ECO:0000313" key="2">
    <source>
        <dbReference type="Proteomes" id="UP000034692"/>
    </source>
</evidence>
<evidence type="ECO:0000313" key="1">
    <source>
        <dbReference type="EMBL" id="KKH64297.1"/>
    </source>
</evidence>
<feature type="non-terminal residue" evidence="1">
    <location>
        <position position="1"/>
    </location>
</feature>
<dbReference type="Proteomes" id="UP000034692">
    <property type="component" value="Unassembled WGS sequence"/>
</dbReference>
<dbReference type="EMBL" id="JJQO01000168">
    <property type="protein sequence ID" value="KKH64297.1"/>
    <property type="molecule type" value="Genomic_DNA"/>
</dbReference>
<name>A0A0F8PMZ7_METMZ</name>
<organism evidence="1 2">
    <name type="scientific">Methanosarcina mazei</name>
    <name type="common">Methanosarcina frisia</name>
    <dbReference type="NCBI Taxonomy" id="2209"/>
    <lineage>
        <taxon>Archaea</taxon>
        <taxon>Methanobacteriati</taxon>
        <taxon>Methanobacteriota</taxon>
        <taxon>Stenosarchaea group</taxon>
        <taxon>Methanomicrobia</taxon>
        <taxon>Methanosarcinales</taxon>
        <taxon>Methanosarcinaceae</taxon>
        <taxon>Methanosarcina</taxon>
    </lineage>
</organism>
<dbReference type="PATRIC" id="fig|2209.54.peg.2272"/>
<gene>
    <name evidence="1" type="ORF">DU75_10655</name>
</gene>
<feature type="non-terminal residue" evidence="1">
    <location>
        <position position="175"/>
    </location>
</feature>
<comment type="caution">
    <text evidence="1">The sequence shown here is derived from an EMBL/GenBank/DDBJ whole genome shotgun (WGS) entry which is preliminary data.</text>
</comment>
<dbReference type="RefSeq" id="WP_048042439.1">
    <property type="nucleotide sequence ID" value="NZ_JJQO01000168.1"/>
</dbReference>
<proteinExistence type="predicted"/>
<dbReference type="AlphaFoldDB" id="A0A0F8PMZ7"/>